<dbReference type="EMBL" id="LN555523">
    <property type="protein sequence ID" value="CED94575.1"/>
    <property type="molecule type" value="Genomic_DNA"/>
</dbReference>
<proteinExistence type="predicted"/>
<dbReference type="RefSeq" id="WP_180702081.1">
    <property type="nucleotide sequence ID" value="NZ_CAONDH010000001.1"/>
</dbReference>
<sequence>MSTIGIAIYYLFDILSWIIVIKSFMTWLPSGGGKFYDVLSTITEPIESPIRSVMYRYTNGPVDFSPMIAILALMLLKNIALRLFI</sequence>
<dbReference type="GeneID" id="82205995"/>
<evidence type="ECO:0000256" key="1">
    <source>
        <dbReference type="SAM" id="Phobius"/>
    </source>
</evidence>
<organism evidence="2 3">
    <name type="scientific">Romboutsia ilealis</name>
    <dbReference type="NCBI Taxonomy" id="1115758"/>
    <lineage>
        <taxon>Bacteria</taxon>
        <taxon>Bacillati</taxon>
        <taxon>Bacillota</taxon>
        <taxon>Clostridia</taxon>
        <taxon>Peptostreptococcales</taxon>
        <taxon>Peptostreptococcaceae</taxon>
        <taxon>Romboutsia</taxon>
    </lineage>
</organism>
<feature type="transmembrane region" description="Helical" evidence="1">
    <location>
        <begin position="64"/>
        <end position="84"/>
    </location>
</feature>
<keyword evidence="1" id="KW-0812">Transmembrane</keyword>
<evidence type="ECO:0000313" key="3">
    <source>
        <dbReference type="Proteomes" id="UP000245622"/>
    </source>
</evidence>
<dbReference type="InterPro" id="IPR003425">
    <property type="entry name" value="CCB3/YggT"/>
</dbReference>
<name>A0A1V1I2Y7_9FIRM</name>
<reference evidence="2 3" key="1">
    <citation type="submission" date="2014-04" db="EMBL/GenBank/DDBJ databases">
        <authorList>
            <person name="Hornung B.V."/>
        </authorList>
    </citation>
    <scope>NUCLEOTIDE SEQUENCE [LARGE SCALE GENOMIC DNA]</scope>
    <source>
        <strain evidence="2 3">CRIB</strain>
    </source>
</reference>
<dbReference type="GO" id="GO:0016020">
    <property type="term" value="C:membrane"/>
    <property type="evidence" value="ECO:0007669"/>
    <property type="project" value="InterPro"/>
</dbReference>
<protein>
    <submittedName>
        <fullName evidence="2">YGGT family</fullName>
    </submittedName>
</protein>
<keyword evidence="1" id="KW-0472">Membrane</keyword>
<keyword evidence="3" id="KW-1185">Reference proteome</keyword>
<dbReference type="Pfam" id="PF02325">
    <property type="entry name" value="CCB3_YggT"/>
    <property type="match status" value="1"/>
</dbReference>
<feature type="transmembrane region" description="Helical" evidence="1">
    <location>
        <begin position="7"/>
        <end position="28"/>
    </location>
</feature>
<gene>
    <name evidence="2" type="ORF">CRIB_1970</name>
</gene>
<dbReference type="KEGG" id="ril:CRIB_1970"/>
<dbReference type="Proteomes" id="UP000245622">
    <property type="component" value="Chromosome 1"/>
</dbReference>
<evidence type="ECO:0000313" key="2">
    <source>
        <dbReference type="EMBL" id="CED94575.1"/>
    </source>
</evidence>
<keyword evidence="1" id="KW-1133">Transmembrane helix</keyword>
<dbReference type="AlphaFoldDB" id="A0A1V1I2Y7"/>
<accession>A0A1V1I2Y7</accession>